<dbReference type="InterPro" id="IPR015424">
    <property type="entry name" value="PyrdxlP-dep_Trfase"/>
</dbReference>
<feature type="transmembrane region" description="Helical" evidence="4">
    <location>
        <begin position="430"/>
        <end position="453"/>
    </location>
</feature>
<proteinExistence type="predicted"/>
<gene>
    <name evidence="5" type="ORF">AAWM_04616</name>
</gene>
<dbReference type="InterPro" id="IPR015422">
    <property type="entry name" value="PyrdxlP-dep_Trfase_small"/>
</dbReference>
<feature type="region of interest" description="Disordered" evidence="3">
    <location>
        <begin position="532"/>
        <end position="551"/>
    </location>
</feature>
<comment type="caution">
    <text evidence="5">The sequence shown here is derived from an EMBL/GenBank/DDBJ whole genome shotgun (WGS) entry which is preliminary data.</text>
</comment>
<dbReference type="Gene3D" id="3.90.1150.10">
    <property type="entry name" value="Aspartate Aminotransferase, domain 1"/>
    <property type="match status" value="1"/>
</dbReference>
<sequence length="551" mass="60297">MTAQSNNSPPTDLDNALTHYTNLYRAKNPKSFEVIQSASNSIPSGTSRGVLIHAPHPLVFRGGHGCYLTSLDGDEYLDFVSEYTAGMFGHSHPAIIEAIHSVTQQGFTLGGVNSKESELAQILVSRFPSIDAIRFCNSGTEANMFSLGVAVAYTGRRKILVFKNGYHGGTLTFGANSALNLPHEFIIANYNDIPDTKAKLTSDIGAILVEPMQAAGGMIPADIAFLQFLRDEATRLQAVLIFDEVVTSRLSYGGLQERYSIIPDMTTLGKHFGGGFSFGAFGGKREIMRLFEPGEKQPLFHTGTWNNNVFSMTAGVVAAKLMSREELERANDLGDYLREGLRRIFEDKRPDLQVIVSGIGSAVGVKFLDYLDQQDDIQNHHPGIYVYNNDFIGAASYNIFVGIAVAFIFGGAFFFDLFWPERHESRSVRLAWKICAVIVSVMMLSSALTMTIITATGSARIDGTDASTARKFWEESMKKPALKYHTNPRAIASAVLAWPGWVFTTVSTVILFLSQRHDDQYGPKSAYGRQLGSAADTGESTTTEDKVVNGV</sequence>
<protein>
    <submittedName>
        <fullName evidence="5">Beta-phenylalanine transaminase</fullName>
    </submittedName>
</protein>
<dbReference type="PANTHER" id="PTHR43713">
    <property type="entry name" value="GLUTAMATE-1-SEMIALDEHYDE 2,1-AMINOMUTASE"/>
    <property type="match status" value="1"/>
</dbReference>
<keyword evidence="4" id="KW-1133">Transmembrane helix</keyword>
<dbReference type="InterPro" id="IPR005814">
    <property type="entry name" value="Aminotrans_3"/>
</dbReference>
<keyword evidence="6" id="KW-1185">Reference proteome</keyword>
<dbReference type="EMBL" id="BDHI01000008">
    <property type="protein sequence ID" value="GCB21731.1"/>
    <property type="molecule type" value="Genomic_DNA"/>
</dbReference>
<evidence type="ECO:0000256" key="4">
    <source>
        <dbReference type="SAM" id="Phobius"/>
    </source>
</evidence>
<evidence type="ECO:0000256" key="3">
    <source>
        <dbReference type="SAM" id="MobiDB-lite"/>
    </source>
</evidence>
<evidence type="ECO:0000313" key="5">
    <source>
        <dbReference type="EMBL" id="GCB21731.1"/>
    </source>
</evidence>
<evidence type="ECO:0000256" key="1">
    <source>
        <dbReference type="ARBA" id="ARBA00001933"/>
    </source>
</evidence>
<dbReference type="SUPFAM" id="SSF53383">
    <property type="entry name" value="PLP-dependent transferases"/>
    <property type="match status" value="1"/>
</dbReference>
<keyword evidence="2" id="KW-0663">Pyridoxal phosphate</keyword>
<comment type="cofactor">
    <cofactor evidence="1">
        <name>pyridoxal 5'-phosphate</name>
        <dbReference type="ChEBI" id="CHEBI:597326"/>
    </cofactor>
</comment>
<dbReference type="Gene3D" id="3.40.640.10">
    <property type="entry name" value="Type I PLP-dependent aspartate aminotransferase-like (Major domain)"/>
    <property type="match status" value="1"/>
</dbReference>
<evidence type="ECO:0000313" key="6">
    <source>
        <dbReference type="Proteomes" id="UP000286921"/>
    </source>
</evidence>
<dbReference type="GO" id="GO:0008483">
    <property type="term" value="F:transaminase activity"/>
    <property type="evidence" value="ECO:0007669"/>
    <property type="project" value="InterPro"/>
</dbReference>
<dbReference type="STRING" id="105351.A0A401KR45"/>
<name>A0A401KR45_ASPAW</name>
<accession>A0A401KR45</accession>
<organism evidence="5 6">
    <name type="scientific">Aspergillus awamori</name>
    <name type="common">Black koji mold</name>
    <dbReference type="NCBI Taxonomy" id="105351"/>
    <lineage>
        <taxon>Eukaryota</taxon>
        <taxon>Fungi</taxon>
        <taxon>Dikarya</taxon>
        <taxon>Ascomycota</taxon>
        <taxon>Pezizomycotina</taxon>
        <taxon>Eurotiomycetes</taxon>
        <taxon>Eurotiomycetidae</taxon>
        <taxon>Eurotiales</taxon>
        <taxon>Aspergillaceae</taxon>
        <taxon>Aspergillus</taxon>
    </lineage>
</organism>
<keyword evidence="4" id="KW-0472">Membrane</keyword>
<dbReference type="GO" id="GO:0030170">
    <property type="term" value="F:pyridoxal phosphate binding"/>
    <property type="evidence" value="ECO:0007669"/>
    <property type="project" value="InterPro"/>
</dbReference>
<reference evidence="5 6" key="1">
    <citation type="submission" date="2016-09" db="EMBL/GenBank/DDBJ databases">
        <title>Aspergillus awamori IFM 58123T.</title>
        <authorList>
            <person name="Kusuya Y."/>
            <person name="Shimizu M."/>
            <person name="Takahashi H."/>
            <person name="Yaguchi T."/>
        </authorList>
    </citation>
    <scope>NUCLEOTIDE SEQUENCE [LARGE SCALE GENOMIC DNA]</scope>
    <source>
        <strain evidence="5 6">IFM 58123</strain>
    </source>
</reference>
<feature type="transmembrane region" description="Helical" evidence="4">
    <location>
        <begin position="490"/>
        <end position="513"/>
    </location>
</feature>
<dbReference type="Proteomes" id="UP000286921">
    <property type="component" value="Unassembled WGS sequence"/>
</dbReference>
<feature type="transmembrane region" description="Helical" evidence="4">
    <location>
        <begin position="397"/>
        <end position="418"/>
    </location>
</feature>
<dbReference type="AlphaFoldDB" id="A0A401KR45"/>
<dbReference type="Pfam" id="PF00202">
    <property type="entry name" value="Aminotran_3"/>
    <property type="match status" value="1"/>
</dbReference>
<evidence type="ECO:0000256" key="2">
    <source>
        <dbReference type="ARBA" id="ARBA00022898"/>
    </source>
</evidence>
<keyword evidence="4" id="KW-0812">Transmembrane</keyword>
<dbReference type="InterPro" id="IPR015421">
    <property type="entry name" value="PyrdxlP-dep_Trfase_major"/>
</dbReference>
<dbReference type="PANTHER" id="PTHR43713:SF3">
    <property type="entry name" value="GLUTAMATE-1-SEMIALDEHYDE 2,1-AMINOMUTASE 1, CHLOROPLASTIC-RELATED"/>
    <property type="match status" value="1"/>
</dbReference>